<protein>
    <recommendedName>
        <fullName evidence="1">HRDC domain-containing protein</fullName>
    </recommendedName>
</protein>
<evidence type="ECO:0000259" key="1">
    <source>
        <dbReference type="PROSITE" id="PS50967"/>
    </source>
</evidence>
<dbReference type="GO" id="GO:0006139">
    <property type="term" value="P:nucleobase-containing compound metabolic process"/>
    <property type="evidence" value="ECO:0007669"/>
    <property type="project" value="InterPro"/>
</dbReference>
<evidence type="ECO:0000313" key="2">
    <source>
        <dbReference type="EMBL" id="OCL32925.1"/>
    </source>
</evidence>
<dbReference type="Proteomes" id="UP000093501">
    <property type="component" value="Unassembled WGS sequence"/>
</dbReference>
<name>A0A1C0AJY6_9ACTN</name>
<dbReference type="SMART" id="SM00474">
    <property type="entry name" value="35EXOc"/>
    <property type="match status" value="1"/>
</dbReference>
<keyword evidence="3" id="KW-1185">Reference proteome</keyword>
<comment type="caution">
    <text evidence="2">The sequence shown here is derived from an EMBL/GenBank/DDBJ whole genome shotgun (WGS) entry which is preliminary data.</text>
</comment>
<dbReference type="InterPro" id="IPR036397">
    <property type="entry name" value="RNaseH_sf"/>
</dbReference>
<dbReference type="InterPro" id="IPR051086">
    <property type="entry name" value="RNase_D-like"/>
</dbReference>
<dbReference type="AlphaFoldDB" id="A0A1C0AJY6"/>
<reference evidence="3" key="1">
    <citation type="submission" date="2016-07" db="EMBL/GenBank/DDBJ databases">
        <authorList>
            <person name="Florea S."/>
            <person name="Webb J.S."/>
            <person name="Jaromczyk J."/>
            <person name="Schardl C.L."/>
        </authorList>
    </citation>
    <scope>NUCLEOTIDE SEQUENCE [LARGE SCALE GENOMIC DNA]</scope>
    <source>
        <strain evidence="3">IPBSL-7</strain>
    </source>
</reference>
<dbReference type="InterPro" id="IPR044876">
    <property type="entry name" value="HRDC_dom_sf"/>
</dbReference>
<dbReference type="GO" id="GO:0003676">
    <property type="term" value="F:nucleic acid binding"/>
    <property type="evidence" value="ECO:0007669"/>
    <property type="project" value="InterPro"/>
</dbReference>
<dbReference type="InterPro" id="IPR002121">
    <property type="entry name" value="HRDC_dom"/>
</dbReference>
<dbReference type="EMBL" id="MBQD01000023">
    <property type="protein sequence ID" value="OCL32925.1"/>
    <property type="molecule type" value="Genomic_DNA"/>
</dbReference>
<dbReference type="InterPro" id="IPR041605">
    <property type="entry name" value="Exo_C"/>
</dbReference>
<sequence>MGGPHGARRGPAAPPPWRLIPSHRAARMTYIESPREPLRPVVEDPSALESCLEALASATGPVAFDTERAHGHRYWPKAYLLQIRREGAGTWLVDPVAFERGGPADLSSLVTACGDAPWIIHAASQDLPCMREISVLPPSIIDTELAARLLGKPGASLGALLAAELGVHLRKAHSADNWSKRPLPPSWLTYAALDVDYLLELAERLQDELQEVGRAEWADQEFADTLARHTAPPQPRVDPWRRLSGITTLRTPRQYAVARALWTARDAIAQRRDRPPGWILPDAAILEAASLARDSVPTKSELLRIKGFAAPPGSRNLSTWLAALDEVRALPASGYPPPRLRSDGVPHPRTWDRVNPEAAERWAKVRPVIDELACDLGGLQPSLVAPPVAVQGSLFASADVTHEDLLALGARPWQADFLVPLIREALGR</sequence>
<dbReference type="GO" id="GO:0000166">
    <property type="term" value="F:nucleotide binding"/>
    <property type="evidence" value="ECO:0007669"/>
    <property type="project" value="InterPro"/>
</dbReference>
<evidence type="ECO:0000313" key="3">
    <source>
        <dbReference type="Proteomes" id="UP000093501"/>
    </source>
</evidence>
<organism evidence="2 3">
    <name type="scientific">Tessaracoccus lapidicaptus</name>
    <dbReference type="NCBI Taxonomy" id="1427523"/>
    <lineage>
        <taxon>Bacteria</taxon>
        <taxon>Bacillati</taxon>
        <taxon>Actinomycetota</taxon>
        <taxon>Actinomycetes</taxon>
        <taxon>Propionibacteriales</taxon>
        <taxon>Propionibacteriaceae</taxon>
        <taxon>Tessaracoccus</taxon>
    </lineage>
</organism>
<gene>
    <name evidence="2" type="ORF">BCR15_06385</name>
</gene>
<dbReference type="Gene3D" id="3.30.420.10">
    <property type="entry name" value="Ribonuclease H-like superfamily/Ribonuclease H"/>
    <property type="match status" value="1"/>
</dbReference>
<dbReference type="SUPFAM" id="SSF47819">
    <property type="entry name" value="HRDC-like"/>
    <property type="match status" value="1"/>
</dbReference>
<dbReference type="PROSITE" id="PS50967">
    <property type="entry name" value="HRDC"/>
    <property type="match status" value="1"/>
</dbReference>
<dbReference type="PANTHER" id="PTHR47649">
    <property type="entry name" value="RIBONUCLEASE D"/>
    <property type="match status" value="1"/>
</dbReference>
<dbReference type="Pfam" id="PF18305">
    <property type="entry name" value="DNA_pol_A_exoN"/>
    <property type="match status" value="1"/>
</dbReference>
<proteinExistence type="predicted"/>
<dbReference type="Gene3D" id="1.10.150.80">
    <property type="entry name" value="HRDC domain"/>
    <property type="match status" value="2"/>
</dbReference>
<dbReference type="InterPro" id="IPR002562">
    <property type="entry name" value="3'-5'_exonuclease_dom"/>
</dbReference>
<dbReference type="Pfam" id="PF01612">
    <property type="entry name" value="DNA_pol_A_exo1"/>
    <property type="match status" value="1"/>
</dbReference>
<dbReference type="GO" id="GO:0008408">
    <property type="term" value="F:3'-5' exonuclease activity"/>
    <property type="evidence" value="ECO:0007669"/>
    <property type="project" value="InterPro"/>
</dbReference>
<dbReference type="InterPro" id="IPR010997">
    <property type="entry name" value="HRDC-like_sf"/>
</dbReference>
<dbReference type="PANTHER" id="PTHR47649:SF1">
    <property type="entry name" value="RIBONUCLEASE D"/>
    <property type="match status" value="1"/>
</dbReference>
<accession>A0A1C0AJY6</accession>
<dbReference type="SUPFAM" id="SSF53098">
    <property type="entry name" value="Ribonuclease H-like"/>
    <property type="match status" value="1"/>
</dbReference>
<dbReference type="InterPro" id="IPR012337">
    <property type="entry name" value="RNaseH-like_sf"/>
</dbReference>
<dbReference type="CDD" id="cd06142">
    <property type="entry name" value="RNaseD_exo"/>
    <property type="match status" value="1"/>
</dbReference>
<feature type="domain" description="HRDC" evidence="1">
    <location>
        <begin position="251"/>
        <end position="334"/>
    </location>
</feature>
<dbReference type="Pfam" id="PF00570">
    <property type="entry name" value="HRDC"/>
    <property type="match status" value="1"/>
</dbReference>